<dbReference type="SUPFAM" id="SSF109604">
    <property type="entry name" value="HD-domain/PDEase-like"/>
    <property type="match status" value="1"/>
</dbReference>
<gene>
    <name evidence="2" type="ORF">BPP43_09390</name>
</gene>
<dbReference type="PANTHER" id="PTHR11373:SF32">
    <property type="entry name" value="DEOXYGUANOSINETRIPHOSPHATE TRIPHOSPHOHYDROLASE"/>
    <property type="match status" value="1"/>
</dbReference>
<dbReference type="CDD" id="cd00077">
    <property type="entry name" value="HDc"/>
    <property type="match status" value="1"/>
</dbReference>
<accession>A0A3B6VMQ6</accession>
<dbReference type="Gene3D" id="1.10.3210.10">
    <property type="entry name" value="Hypothetical protein af1432"/>
    <property type="match status" value="1"/>
</dbReference>
<dbReference type="Proteomes" id="UP000010793">
    <property type="component" value="Chromosome"/>
</dbReference>
<dbReference type="EMBL" id="CP002873">
    <property type="protein sequence ID" value="AGA67060.1"/>
    <property type="molecule type" value="Genomic_DNA"/>
</dbReference>
<protein>
    <submittedName>
        <fullName evidence="2">Deoxyguanosinetriphosphate triphosphohydrolase-like protein</fullName>
    </submittedName>
</protein>
<dbReference type="Pfam" id="PF01966">
    <property type="entry name" value="HD"/>
    <property type="match status" value="1"/>
</dbReference>
<feature type="domain" description="HD" evidence="1">
    <location>
        <begin position="53"/>
        <end position="118"/>
    </location>
</feature>
<name>A0A3B6VMQ6_BRAPL</name>
<dbReference type="GO" id="GO:0006203">
    <property type="term" value="P:dGTP catabolic process"/>
    <property type="evidence" value="ECO:0007669"/>
    <property type="project" value="TreeGrafter"/>
</dbReference>
<sequence>MKINTKESKDKKDDIIFYFEDDYSKIIFTPPFRRLQDKAQVFPLEVNDFVRTRLTHSLEVSSIAKLIGLRVKDFIKSQDNNELSYESIPTILASAGLMHDLGNTPFGHAGERAIQNTF</sequence>
<dbReference type="PANTHER" id="PTHR11373">
    <property type="entry name" value="DEOXYNUCLEOSIDE TRIPHOSPHATE TRIPHOSPHOHYDROLASE"/>
    <property type="match status" value="1"/>
</dbReference>
<reference evidence="2 3" key="1">
    <citation type="journal article" date="2013" name="Genome Announc.">
        <title>Complete Genome Sequence of the Porcine Strain Brachyspira pilosicoli P43/6/78(T.).</title>
        <authorList>
            <person name="Lin C."/>
            <person name="den Bakker H.C."/>
            <person name="Suzuki H."/>
            <person name="Lefebure T."/>
            <person name="Ponnala L."/>
            <person name="Sun Q."/>
            <person name="Stanhope M.J."/>
            <person name="Wiedmann M."/>
            <person name="Duhamel G.E."/>
        </authorList>
    </citation>
    <scope>NUCLEOTIDE SEQUENCE [LARGE SCALE GENOMIC DNA]</scope>
    <source>
        <strain evidence="2 3">P43/6/78</strain>
    </source>
</reference>
<evidence type="ECO:0000313" key="3">
    <source>
        <dbReference type="Proteomes" id="UP000010793"/>
    </source>
</evidence>
<evidence type="ECO:0000259" key="1">
    <source>
        <dbReference type="PROSITE" id="PS51831"/>
    </source>
</evidence>
<dbReference type="InterPro" id="IPR050135">
    <property type="entry name" value="dGTPase-like"/>
</dbReference>
<dbReference type="AlphaFoldDB" id="A0A3B6VMQ6"/>
<dbReference type="InterPro" id="IPR003607">
    <property type="entry name" value="HD/PDEase_dom"/>
</dbReference>
<keyword evidence="2" id="KW-0378">Hydrolase</keyword>
<proteinExistence type="predicted"/>
<keyword evidence="3" id="KW-1185">Reference proteome</keyword>
<dbReference type="GO" id="GO:0008832">
    <property type="term" value="F:dGTPase activity"/>
    <property type="evidence" value="ECO:0007669"/>
    <property type="project" value="TreeGrafter"/>
</dbReference>
<organism evidence="2 3">
    <name type="scientific">Brachyspira pilosicoli P43/6/78</name>
    <dbReference type="NCBI Taxonomy" id="1042417"/>
    <lineage>
        <taxon>Bacteria</taxon>
        <taxon>Pseudomonadati</taxon>
        <taxon>Spirochaetota</taxon>
        <taxon>Spirochaetia</taxon>
        <taxon>Brachyspirales</taxon>
        <taxon>Brachyspiraceae</taxon>
        <taxon>Brachyspira</taxon>
    </lineage>
</organism>
<dbReference type="RefSeq" id="WP_015274746.1">
    <property type="nucleotide sequence ID" value="NC_019908.1"/>
</dbReference>
<dbReference type="KEGG" id="bpip:BPP43_09390"/>
<dbReference type="InterPro" id="IPR006674">
    <property type="entry name" value="HD_domain"/>
</dbReference>
<dbReference type="PROSITE" id="PS51831">
    <property type="entry name" value="HD"/>
    <property type="match status" value="1"/>
</dbReference>
<evidence type="ECO:0000313" key="2">
    <source>
        <dbReference type="EMBL" id="AGA67060.1"/>
    </source>
</evidence>